<gene>
    <name evidence="1" type="ORF">HHK36_008391</name>
</gene>
<name>A0A835DJZ6_TETSI</name>
<evidence type="ECO:0000313" key="2">
    <source>
        <dbReference type="Proteomes" id="UP000655225"/>
    </source>
</evidence>
<accession>A0A835DJZ6</accession>
<reference evidence="1 2" key="1">
    <citation type="submission" date="2020-04" db="EMBL/GenBank/DDBJ databases">
        <title>Plant Genome Project.</title>
        <authorList>
            <person name="Zhang R.-G."/>
        </authorList>
    </citation>
    <scope>NUCLEOTIDE SEQUENCE [LARGE SCALE GENOMIC DNA]</scope>
    <source>
        <strain evidence="1">YNK0</strain>
        <tissue evidence="1">Leaf</tissue>
    </source>
</reference>
<dbReference type="Proteomes" id="UP000655225">
    <property type="component" value="Unassembled WGS sequence"/>
</dbReference>
<dbReference type="AlphaFoldDB" id="A0A835DJZ6"/>
<dbReference type="EMBL" id="JABCRI010000005">
    <property type="protein sequence ID" value="KAF8406306.1"/>
    <property type="molecule type" value="Genomic_DNA"/>
</dbReference>
<sequence length="96" mass="10864">MTFQNCTSFGLYICSSRSCQALHLLMFISRNIHGYRRKAREDMQSGGFPEAHVRGVHPRELEQALPHTIVGHVLFFEQLRQAITGTILVPDVAPLD</sequence>
<organism evidence="1 2">
    <name type="scientific">Tetracentron sinense</name>
    <name type="common">Spur-leaf</name>
    <dbReference type="NCBI Taxonomy" id="13715"/>
    <lineage>
        <taxon>Eukaryota</taxon>
        <taxon>Viridiplantae</taxon>
        <taxon>Streptophyta</taxon>
        <taxon>Embryophyta</taxon>
        <taxon>Tracheophyta</taxon>
        <taxon>Spermatophyta</taxon>
        <taxon>Magnoliopsida</taxon>
        <taxon>Trochodendrales</taxon>
        <taxon>Trochodendraceae</taxon>
        <taxon>Tetracentron</taxon>
    </lineage>
</organism>
<protein>
    <submittedName>
        <fullName evidence="1">Uncharacterized protein</fullName>
    </submittedName>
</protein>
<proteinExistence type="predicted"/>
<comment type="caution">
    <text evidence="1">The sequence shown here is derived from an EMBL/GenBank/DDBJ whole genome shotgun (WGS) entry which is preliminary data.</text>
</comment>
<evidence type="ECO:0000313" key="1">
    <source>
        <dbReference type="EMBL" id="KAF8406306.1"/>
    </source>
</evidence>
<keyword evidence="2" id="KW-1185">Reference proteome</keyword>